<sequence>METYGSPYLVGLNPTRYQLKNMSSNDNTSNEDITPLHVSVFHKKNDFIDRLIGSYEMNVNSQDLYGDTSLIVSSQIGNLEATQKLLKYNADKNILNRHGQTALFVALRFNHADVALELLSSMAGSEEWLNITDNLGYTILHYASFTNSLEVLDKLEQSCFIDQMVTNTTNPACCTPLHIAAANGNDLVVQWLLNKGASCETENCMGQSPLLLAIKYNHLSTINILLPLSTPNIPDNYGQLALHYAAAVGLPLEVLRAISSAYPQAVNKMDTNGNFPFHHAVKSDSLDVLQFFFQSLNVQLNTTTSSANLLVKKNSNGMTPLMLAAALGNMKSFSYIKRLGGDIYASTMSGSTPFLLSCAYGRLKMAQSLFMEDPSVLSDVDHSGNTAVHYAVQNNRVEVLNWLKTVGGNLIKKGNEIGETPLHLACLCGYKGIIESLTFALSMTDVTVSGRTPFHYAVLGGHLGVVKQARHSAEMACFAADKNRLTPLHYCAMNGMVHLVNELLAACPALLNARDGCGRTPLHIAVVCDDAVMVKRLLEHGADVNQLDIRKMTAGQSAINRGFVHCYELINGQKEFTVLKRVRMVSEFQMTDDNLLSLEINNVVDVFWENKKGWALGQSHGKYGLFPLAKGVTLPLEKDEQKKIGVVLEGKKMVKKNVDRNRSMSVFKQEKNDAKNVEEKITNLDPQLLVKLQKQQAGGAPKKRRGGVPSVDV</sequence>
<dbReference type="PROSITE" id="PS50297">
    <property type="entry name" value="ANK_REP_REGION"/>
    <property type="match status" value="3"/>
</dbReference>
<dbReference type="Gene3D" id="2.30.30.40">
    <property type="entry name" value="SH3 Domains"/>
    <property type="match status" value="1"/>
</dbReference>
<evidence type="ECO:0000256" key="3">
    <source>
        <dbReference type="PROSITE-ProRule" id="PRU00023"/>
    </source>
</evidence>
<dbReference type="SMART" id="SM00248">
    <property type="entry name" value="ANK"/>
    <property type="match status" value="15"/>
</dbReference>
<dbReference type="PANTHER" id="PTHR24198:SF165">
    <property type="entry name" value="ANKYRIN REPEAT-CONTAINING PROTEIN-RELATED"/>
    <property type="match status" value="1"/>
</dbReference>
<keyword evidence="6" id="KW-1185">Reference proteome</keyword>
<reference evidence="5 6" key="1">
    <citation type="submission" date="2012-10" db="EMBL/GenBank/DDBJ databases">
        <authorList>
            <person name="Zafar N."/>
            <person name="Inman J."/>
            <person name="Hall N."/>
            <person name="Lorenzi H."/>
            <person name="Caler E."/>
        </authorList>
    </citation>
    <scope>NUCLEOTIDE SEQUENCE [LARGE SCALE GENOMIC DNA]</scope>
    <source>
        <strain evidence="5 6">IP1</strain>
    </source>
</reference>
<organism evidence="5 6">
    <name type="scientific">Entamoeba invadens IP1</name>
    <dbReference type="NCBI Taxonomy" id="370355"/>
    <lineage>
        <taxon>Eukaryota</taxon>
        <taxon>Amoebozoa</taxon>
        <taxon>Evosea</taxon>
        <taxon>Archamoebae</taxon>
        <taxon>Mastigamoebida</taxon>
        <taxon>Entamoebidae</taxon>
        <taxon>Entamoeba</taxon>
    </lineage>
</organism>
<evidence type="ECO:0000313" key="6">
    <source>
        <dbReference type="Proteomes" id="UP000014680"/>
    </source>
</evidence>
<feature type="repeat" description="ANK" evidence="3">
    <location>
        <begin position="175"/>
        <end position="204"/>
    </location>
</feature>
<keyword evidence="2 3" id="KW-0040">ANK repeat</keyword>
<dbReference type="InterPro" id="IPR036770">
    <property type="entry name" value="Ankyrin_rpt-contain_sf"/>
</dbReference>
<dbReference type="OMA" id="MEWFRAI"/>
<feature type="repeat" description="ANK" evidence="3">
    <location>
        <begin position="316"/>
        <end position="348"/>
    </location>
</feature>
<dbReference type="PRINTS" id="PR01415">
    <property type="entry name" value="ANKYRIN"/>
</dbReference>
<feature type="region of interest" description="Disordered" evidence="4">
    <location>
        <begin position="693"/>
        <end position="713"/>
    </location>
</feature>
<dbReference type="PROSITE" id="PS50088">
    <property type="entry name" value="ANK_REPEAT"/>
    <property type="match status" value="5"/>
</dbReference>
<dbReference type="Pfam" id="PF12796">
    <property type="entry name" value="Ank_2"/>
    <property type="match status" value="4"/>
</dbReference>
<accession>A0A0A1UGD8</accession>
<dbReference type="RefSeq" id="XP_004259357.1">
    <property type="nucleotide sequence ID" value="XM_004259309.1"/>
</dbReference>
<dbReference type="InterPro" id="IPR002110">
    <property type="entry name" value="Ankyrin_rpt"/>
</dbReference>
<dbReference type="Gene3D" id="1.25.40.20">
    <property type="entry name" value="Ankyrin repeat-containing domain"/>
    <property type="match status" value="4"/>
</dbReference>
<evidence type="ECO:0000313" key="5">
    <source>
        <dbReference type="EMBL" id="ELP92586.1"/>
    </source>
</evidence>
<feature type="repeat" description="ANK" evidence="3">
    <location>
        <begin position="65"/>
        <end position="97"/>
    </location>
</feature>
<evidence type="ECO:0000256" key="1">
    <source>
        <dbReference type="ARBA" id="ARBA00022737"/>
    </source>
</evidence>
<evidence type="ECO:0000256" key="4">
    <source>
        <dbReference type="SAM" id="MobiDB-lite"/>
    </source>
</evidence>
<dbReference type="PANTHER" id="PTHR24198">
    <property type="entry name" value="ANKYRIN REPEAT AND PROTEIN KINASE DOMAIN-CONTAINING PROTEIN"/>
    <property type="match status" value="1"/>
</dbReference>
<dbReference type="GeneID" id="14891563"/>
<proteinExistence type="predicted"/>
<dbReference type="SUPFAM" id="SSF50044">
    <property type="entry name" value="SH3-domain"/>
    <property type="match status" value="1"/>
</dbReference>
<dbReference type="InterPro" id="IPR036028">
    <property type="entry name" value="SH3-like_dom_sf"/>
</dbReference>
<dbReference type="SUPFAM" id="SSF48403">
    <property type="entry name" value="Ankyrin repeat"/>
    <property type="match status" value="3"/>
</dbReference>
<dbReference type="Pfam" id="PF13637">
    <property type="entry name" value="Ank_4"/>
    <property type="match status" value="1"/>
</dbReference>
<dbReference type="EMBL" id="KB206336">
    <property type="protein sequence ID" value="ELP92586.1"/>
    <property type="molecule type" value="Genomic_DNA"/>
</dbReference>
<dbReference type="Proteomes" id="UP000014680">
    <property type="component" value="Unassembled WGS sequence"/>
</dbReference>
<gene>
    <name evidence="5" type="ORF">EIN_074290</name>
</gene>
<evidence type="ECO:0000256" key="2">
    <source>
        <dbReference type="ARBA" id="ARBA00023043"/>
    </source>
</evidence>
<feature type="repeat" description="ANK" evidence="3">
    <location>
        <begin position="517"/>
        <end position="549"/>
    </location>
</feature>
<dbReference type="VEuPathDB" id="AmoebaDB:EIN_074290"/>
<name>A0A0A1UGD8_ENTIV</name>
<dbReference type="AlphaFoldDB" id="A0A0A1UGD8"/>
<dbReference type="OrthoDB" id="25825at2759"/>
<protein>
    <submittedName>
        <fullName evidence="5">Ankyrin repeat-containing protein, putative</fullName>
    </submittedName>
</protein>
<keyword evidence="1" id="KW-0677">Repeat</keyword>
<dbReference type="KEGG" id="eiv:EIN_074290"/>
<feature type="repeat" description="ANK" evidence="3">
    <location>
        <begin position="383"/>
        <end position="415"/>
    </location>
</feature>